<evidence type="ECO:0000313" key="2">
    <source>
        <dbReference type="Proteomes" id="UP000176228"/>
    </source>
</evidence>
<accession>A0A1F6BDI2</accession>
<protein>
    <submittedName>
        <fullName evidence="1">Uncharacterized protein</fullName>
    </submittedName>
</protein>
<name>A0A1F6BDI2_9BACT</name>
<comment type="caution">
    <text evidence="1">The sequence shown here is derived from an EMBL/GenBank/DDBJ whole genome shotgun (WGS) entry which is preliminary data.</text>
</comment>
<dbReference type="AlphaFoldDB" id="A0A1F6BDI2"/>
<organism evidence="1 2">
    <name type="scientific">Candidatus Gottesmanbacteria bacterium RIFCSPLOWO2_01_FULL_42_22</name>
    <dbReference type="NCBI Taxonomy" id="1798391"/>
    <lineage>
        <taxon>Bacteria</taxon>
        <taxon>Candidatus Gottesmaniibacteriota</taxon>
    </lineage>
</organism>
<dbReference type="EMBL" id="MFJU01000028">
    <property type="protein sequence ID" value="OGG35009.1"/>
    <property type="molecule type" value="Genomic_DNA"/>
</dbReference>
<dbReference type="Proteomes" id="UP000176228">
    <property type="component" value="Unassembled WGS sequence"/>
</dbReference>
<dbReference type="STRING" id="1798391.A2968_00035"/>
<sequence>MWPLIAALIASALGFTAGMVGNKPASYNRNTSVLSPTPFYRACYNPEPDQIITLNWPNNFIDLPDHRRNLRPDVFASFPETFNSIQDEDGDGIADCKAYVMNSKTTESEIPSLTRNFIKVRSDVRISSCKTDEQAGQYASDYDCGWDPKQSLRGSCFIKENVYPPLRKIAETAVEGEIREIFWNPFSYNNGCNYEEGHNCGPGDWNSPNLKDFIYVLKRRDAVDKTEKPNCPSLWDAGSSNESACSHYFDVYLAEDTYQAMQTAGIPQDPNERMYFLKKILENCREQSTFTPLPDSMLWIPPSFIRKPFLPPSIQNMPGKINPVASIERVNYQSYIWSKPNKFVSSKTNLLKSTERPGTLNICPGSSSNCYDPIGTIDFRDEDGNSESYRVYSQRSAPETFVLVKISDPTILHTYFITQKDLPAAIGHRDPSLQLKNMEFLSQNSWTWATPWCKPAIYLYPEKETTLTVKLNLAGELTADMPAYDPNMGWQVKASADGQLIVDNKIYPYLYYEANIKGNKLPEKGWVVEKSKVKTLISKILAEIGFNPKEITDFSEYWLPKLKEKPYYFVTFLPEEEINLKEQLIFSQEPDTIIRARVIFEGLAAPFSVTEPEIHKKKRKGFTVTDWGATLINHSCSDWKME</sequence>
<evidence type="ECO:0000313" key="1">
    <source>
        <dbReference type="EMBL" id="OGG35009.1"/>
    </source>
</evidence>
<gene>
    <name evidence="1" type="ORF">A2968_00035</name>
</gene>
<reference evidence="1 2" key="1">
    <citation type="journal article" date="2016" name="Nat. Commun.">
        <title>Thousands of microbial genomes shed light on interconnected biogeochemical processes in an aquifer system.</title>
        <authorList>
            <person name="Anantharaman K."/>
            <person name="Brown C.T."/>
            <person name="Hug L.A."/>
            <person name="Sharon I."/>
            <person name="Castelle C.J."/>
            <person name="Probst A.J."/>
            <person name="Thomas B.C."/>
            <person name="Singh A."/>
            <person name="Wilkins M.J."/>
            <person name="Karaoz U."/>
            <person name="Brodie E.L."/>
            <person name="Williams K.H."/>
            <person name="Hubbard S.S."/>
            <person name="Banfield J.F."/>
        </authorList>
    </citation>
    <scope>NUCLEOTIDE SEQUENCE [LARGE SCALE GENOMIC DNA]</scope>
</reference>
<proteinExistence type="predicted"/>